<gene>
    <name evidence="2" type="ORF">FOC81_16125</name>
</gene>
<protein>
    <submittedName>
        <fullName evidence="2">HNH endonuclease</fullName>
    </submittedName>
</protein>
<evidence type="ECO:0000313" key="2">
    <source>
        <dbReference type="EMBL" id="QKQ48134.1"/>
    </source>
</evidence>
<feature type="domain" description="HNH nuclease" evidence="1">
    <location>
        <begin position="292"/>
        <end position="338"/>
    </location>
</feature>
<dbReference type="RefSeq" id="WP_174716577.1">
    <property type="nucleotide sequence ID" value="NZ_CP054569.1"/>
</dbReference>
<sequence length="394" mass="44962">MNSDEAWNRLHTVTNVTMRRWTAVRAGYTTFKLERQGDGERAVYQITIEETGREARWFDRERFDAFWELWAEGKRHPNDYRNVGPAGGMYKHAYYMLPMAAALEAGGDAQAGAPKREFRYGEKQTWQMAVDAVRDLGGTATIDEVKQYLAKQSPLFKATNVRPDLDMVSVNAFGRANWSSNQKPRVVDGSHSLDLLFVEERSTRTYTIYDPEIHGIWELAAVPGDTKLRPRRLDIQPSEKELEALRDELESEDEFDPNDDTDARTKTLGAIARRQGQTGFRKALLKAYDHRCAFTGCDVEQALEAAHIRPYLGERTNVVVNGLLLRSDLHTLFDLRLVRVNPSDMRIEISSKVNGAHYQAIEGTTMRLPRSKEEQPSVAALKWHWNACALNFPR</sequence>
<reference evidence="2 3" key="1">
    <citation type="submission" date="2020-05" db="EMBL/GenBank/DDBJ databases">
        <title>FDA dAtabase for Regulatory Grade micrObial Sequences (FDA-ARGOS): Supporting development and validation of Infectious Disease Dx tests.</title>
        <authorList>
            <person name="Sproer C."/>
            <person name="Gronow S."/>
            <person name="Severitt S."/>
            <person name="Schroder I."/>
            <person name="Tallon L."/>
            <person name="Sadzewicz L."/>
            <person name="Zhao X."/>
            <person name="Vavikolanu K."/>
            <person name="Mehta A."/>
            <person name="Aluvathingal J."/>
            <person name="Nadendla S."/>
            <person name="Myers T."/>
            <person name="Yan Y."/>
            <person name="Sichtig H."/>
        </authorList>
    </citation>
    <scope>NUCLEOTIDE SEQUENCE [LARGE SCALE GENOMIC DNA]</scope>
    <source>
        <strain evidence="2 3">FDAARGOS_787</strain>
    </source>
</reference>
<dbReference type="GO" id="GO:0004519">
    <property type="term" value="F:endonuclease activity"/>
    <property type="evidence" value="ECO:0007669"/>
    <property type="project" value="UniProtKB-KW"/>
</dbReference>
<keyword evidence="2" id="KW-0255">Endonuclease</keyword>
<dbReference type="EMBL" id="CP054569">
    <property type="protein sequence ID" value="QKQ48134.1"/>
    <property type="molecule type" value="Genomic_DNA"/>
</dbReference>
<evidence type="ECO:0000313" key="3">
    <source>
        <dbReference type="Proteomes" id="UP000509782"/>
    </source>
</evidence>
<evidence type="ECO:0000259" key="1">
    <source>
        <dbReference type="Pfam" id="PF13391"/>
    </source>
</evidence>
<proteinExistence type="predicted"/>
<dbReference type="Pfam" id="PF13391">
    <property type="entry name" value="HNH_2"/>
    <property type="match status" value="1"/>
</dbReference>
<dbReference type="Proteomes" id="UP000509782">
    <property type="component" value="Chromosome"/>
</dbReference>
<name>A0A6N0JM19_ACHDE</name>
<accession>A0A6N0JM19</accession>
<dbReference type="AlphaFoldDB" id="A0A6N0JM19"/>
<organism evidence="2 3">
    <name type="scientific">Achromobacter denitrificans</name>
    <name type="common">Alcaligenes denitrificans</name>
    <dbReference type="NCBI Taxonomy" id="32002"/>
    <lineage>
        <taxon>Bacteria</taxon>
        <taxon>Pseudomonadati</taxon>
        <taxon>Pseudomonadota</taxon>
        <taxon>Betaproteobacteria</taxon>
        <taxon>Burkholderiales</taxon>
        <taxon>Alcaligenaceae</taxon>
        <taxon>Achromobacter</taxon>
    </lineage>
</organism>
<dbReference type="InterPro" id="IPR003615">
    <property type="entry name" value="HNH_nuc"/>
</dbReference>
<keyword evidence="2" id="KW-0378">Hydrolase</keyword>
<keyword evidence="2" id="KW-0540">Nuclease</keyword>